<feature type="domain" description="BED-type" evidence="8">
    <location>
        <begin position="15"/>
        <end position="74"/>
    </location>
</feature>
<evidence type="ECO:0000256" key="1">
    <source>
        <dbReference type="ARBA" id="ARBA00004123"/>
    </source>
</evidence>
<dbReference type="PANTHER" id="PTHR32166:SF88">
    <property type="entry name" value="HAT TRANSPOSON SUPERFAMILY"/>
    <property type="match status" value="1"/>
</dbReference>
<organism evidence="9 10">
    <name type="scientific">Rubroshorea leprosula</name>
    <dbReference type="NCBI Taxonomy" id="152421"/>
    <lineage>
        <taxon>Eukaryota</taxon>
        <taxon>Viridiplantae</taxon>
        <taxon>Streptophyta</taxon>
        <taxon>Embryophyta</taxon>
        <taxon>Tracheophyta</taxon>
        <taxon>Spermatophyta</taxon>
        <taxon>Magnoliopsida</taxon>
        <taxon>eudicotyledons</taxon>
        <taxon>Gunneridae</taxon>
        <taxon>Pentapetalae</taxon>
        <taxon>rosids</taxon>
        <taxon>malvids</taxon>
        <taxon>Malvales</taxon>
        <taxon>Dipterocarpaceae</taxon>
        <taxon>Rubroshorea</taxon>
    </lineage>
</organism>
<dbReference type="GO" id="GO:0005634">
    <property type="term" value="C:nucleus"/>
    <property type="evidence" value="ECO:0007669"/>
    <property type="project" value="UniProtKB-SubCell"/>
</dbReference>
<comment type="subcellular location">
    <subcellularLocation>
        <location evidence="1">Nucleus</location>
    </subcellularLocation>
</comment>
<protein>
    <recommendedName>
        <fullName evidence="8">BED-type domain-containing protein</fullName>
    </recommendedName>
</protein>
<evidence type="ECO:0000256" key="3">
    <source>
        <dbReference type="ARBA" id="ARBA00022771"/>
    </source>
</evidence>
<keyword evidence="6" id="KW-0539">Nucleus</keyword>
<keyword evidence="2" id="KW-0479">Metal-binding</keyword>
<evidence type="ECO:0000256" key="7">
    <source>
        <dbReference type="PROSITE-ProRule" id="PRU00027"/>
    </source>
</evidence>
<dbReference type="EMBL" id="BPVZ01000005">
    <property type="protein sequence ID" value="GKU91972.1"/>
    <property type="molecule type" value="Genomic_DNA"/>
</dbReference>
<dbReference type="GO" id="GO:0008270">
    <property type="term" value="F:zinc ion binding"/>
    <property type="evidence" value="ECO:0007669"/>
    <property type="project" value="UniProtKB-KW"/>
</dbReference>
<keyword evidence="4" id="KW-0862">Zinc</keyword>
<dbReference type="PANTHER" id="PTHR32166">
    <property type="entry name" value="OSJNBA0013A04.12 PROTEIN"/>
    <property type="match status" value="1"/>
</dbReference>
<dbReference type="InterPro" id="IPR007021">
    <property type="entry name" value="DUF659"/>
</dbReference>
<dbReference type="PROSITE" id="PS50808">
    <property type="entry name" value="ZF_BED"/>
    <property type="match status" value="1"/>
</dbReference>
<keyword evidence="3 7" id="KW-0863">Zinc-finger</keyword>
<dbReference type="Pfam" id="PF05699">
    <property type="entry name" value="Dimer_Tnp_hAT"/>
    <property type="match status" value="1"/>
</dbReference>
<evidence type="ECO:0000313" key="9">
    <source>
        <dbReference type="EMBL" id="GKU91972.1"/>
    </source>
</evidence>
<dbReference type="GO" id="GO:0046983">
    <property type="term" value="F:protein dimerization activity"/>
    <property type="evidence" value="ECO:0007669"/>
    <property type="project" value="InterPro"/>
</dbReference>
<name>A0AAV5HSZ7_9ROSI</name>
<dbReference type="Proteomes" id="UP001054252">
    <property type="component" value="Unassembled WGS sequence"/>
</dbReference>
<evidence type="ECO:0000313" key="10">
    <source>
        <dbReference type="Proteomes" id="UP001054252"/>
    </source>
</evidence>
<dbReference type="SUPFAM" id="SSF53098">
    <property type="entry name" value="Ribonuclease H-like"/>
    <property type="match status" value="1"/>
</dbReference>
<evidence type="ECO:0000259" key="8">
    <source>
        <dbReference type="PROSITE" id="PS50808"/>
    </source>
</evidence>
<reference evidence="9 10" key="1">
    <citation type="journal article" date="2021" name="Commun. Biol.">
        <title>The genome of Shorea leprosula (Dipterocarpaceae) highlights the ecological relevance of drought in aseasonal tropical rainforests.</title>
        <authorList>
            <person name="Ng K.K.S."/>
            <person name="Kobayashi M.J."/>
            <person name="Fawcett J.A."/>
            <person name="Hatakeyama M."/>
            <person name="Paape T."/>
            <person name="Ng C.H."/>
            <person name="Ang C.C."/>
            <person name="Tnah L.H."/>
            <person name="Lee C.T."/>
            <person name="Nishiyama T."/>
            <person name="Sese J."/>
            <person name="O'Brien M.J."/>
            <person name="Copetti D."/>
            <person name="Mohd Noor M.I."/>
            <person name="Ong R.C."/>
            <person name="Putra M."/>
            <person name="Sireger I.Z."/>
            <person name="Indrioko S."/>
            <person name="Kosugi Y."/>
            <person name="Izuno A."/>
            <person name="Isagi Y."/>
            <person name="Lee S.L."/>
            <person name="Shimizu K.K."/>
        </authorList>
    </citation>
    <scope>NUCLEOTIDE SEQUENCE [LARGE SCALE GENOMIC DNA]</scope>
    <source>
        <strain evidence="9">214</strain>
    </source>
</reference>
<proteinExistence type="predicted"/>
<gene>
    <name evidence="9" type="ORF">SLEP1_g5768</name>
</gene>
<evidence type="ECO:0000256" key="4">
    <source>
        <dbReference type="ARBA" id="ARBA00022833"/>
    </source>
</evidence>
<keyword evidence="10" id="KW-1185">Reference proteome</keyword>
<dbReference type="AlphaFoldDB" id="A0AAV5HSZ7"/>
<evidence type="ECO:0000256" key="5">
    <source>
        <dbReference type="ARBA" id="ARBA00023125"/>
    </source>
</evidence>
<keyword evidence="5" id="KW-0238">DNA-binding</keyword>
<evidence type="ECO:0000256" key="2">
    <source>
        <dbReference type="ARBA" id="ARBA00022723"/>
    </source>
</evidence>
<sequence>MASPSRFEPAPIKSRKQDPAWKHCHVFKDGEKVQLKCVYCSKVFRGGGIHRIKEHLATIKSSNASPCTSVPPDVRDQMQENLDSVTPKRRKTQKIGEGKMRIANESDANTELQFIGAADNLQTSSASGFFVSPEGTSSATGDRKKRGRKSSFTNANAVAANPTLLVADAAAPLNSVGFGVGAVPLNNTGFGADVVAPLNNTGSGEKEVNNQLHMAIGRFLFDIGAPLDAVNSVYFQPMVDALVSGASKSPMPSQNDLRGWILKNSVEEVKADVGKIAATWVKTGCSVLVDQQKTETKVMFNFLVNCPEGTVFLKSTDASGFLSSSDALYEQLKQVVEEVGVNNVMQVITNIEEQCVNATRRLADAFPSLYWTPCASCCLDMILRDFTKLDWIDTVIDQARSMTRFVYNHSAVLNMVRRYTFGIDVVEPAVTRSASNFTTLRRLVHLKHNLQSMVTSQEWVDCPDSKKPGGLEMLDIVSNEAFWSSCVLAIQLTNPLLRVLGIVCSKKQPAMGYVYAAMYRAKETIKKELVKRDAYMIYWEIIDRWWQQLWKHPLHVSGFYLNPKFFYSFEGDMPKEIHSGMLDCIERLVPDIRVQDKIVKELHSYKNAVGDFGRKMAIRAREALLPAEWWSTYGASCPNLARLAVRILSQTCSSQGLNQNQALFEQINDVRNCLEHQRLRDLFFVRCNIRLKQTACEDKNQHNYLDPISFDAMSVLEEWVRSDVYFEEFSNSDWMVLDQVAVNTMHLGPPVDDVDELGAGFDDYEVFDIRDDE</sequence>
<dbReference type="InterPro" id="IPR012337">
    <property type="entry name" value="RNaseH-like_sf"/>
</dbReference>
<accession>A0AAV5HSZ7</accession>
<comment type="caution">
    <text evidence="9">The sequence shown here is derived from an EMBL/GenBank/DDBJ whole genome shotgun (WGS) entry which is preliminary data.</text>
</comment>
<dbReference type="InterPro" id="IPR008906">
    <property type="entry name" value="HATC_C_dom"/>
</dbReference>
<dbReference type="GO" id="GO:0003677">
    <property type="term" value="F:DNA binding"/>
    <property type="evidence" value="ECO:0007669"/>
    <property type="project" value="UniProtKB-KW"/>
</dbReference>
<dbReference type="InterPro" id="IPR003656">
    <property type="entry name" value="Znf_BED"/>
</dbReference>
<evidence type="ECO:0000256" key="6">
    <source>
        <dbReference type="ARBA" id="ARBA00023242"/>
    </source>
</evidence>
<dbReference type="Pfam" id="PF04937">
    <property type="entry name" value="DUF659"/>
    <property type="match status" value="1"/>
</dbReference>